<sequence length="375" mass="43340">MTQFAKSYNTSSLPNFRYATSEDLFEMARSNRPQPVQQEKPSSLIQSTGQLPQVQHGAVIPTNKNLYYQMKHQLGMVHSPGSISDQAQIKTQVFKLNKIYKDSDNLTNDNKLSLSQNNFFARGKPTGSLIGNDLRRSMGSFTGNIESDRSNTLQNDHPHFRLFKDGLTKVTLGNSQVRFGKKVYLNTNTPQCSYSRIPIPGNTNPHGLDMDRDNFKLMPAKKRLSPLRTPQEDLMIIDTDNNNFNPKSHTNYFNDFFGFKDKGKRQINEDFPIKMKMDREYNIINNDINNENLQKKQDATFFKEKKVQLNTENRYFIPPKIESIRNSVERATNFHQQNKADKKYLQKIENTNFAGQSTQIANFKQFRSINPQTWT</sequence>
<name>A0A078AB11_STYLE</name>
<evidence type="ECO:0000313" key="2">
    <source>
        <dbReference type="Proteomes" id="UP000039865"/>
    </source>
</evidence>
<dbReference type="Proteomes" id="UP000039865">
    <property type="component" value="Unassembled WGS sequence"/>
</dbReference>
<dbReference type="AlphaFoldDB" id="A0A078AB11"/>
<gene>
    <name evidence="1" type="primary">Contig17542.g18659</name>
    <name evidence="1" type="ORF">STYLEM_8041</name>
</gene>
<organism evidence="1 2">
    <name type="scientific">Stylonychia lemnae</name>
    <name type="common">Ciliate</name>
    <dbReference type="NCBI Taxonomy" id="5949"/>
    <lineage>
        <taxon>Eukaryota</taxon>
        <taxon>Sar</taxon>
        <taxon>Alveolata</taxon>
        <taxon>Ciliophora</taxon>
        <taxon>Intramacronucleata</taxon>
        <taxon>Spirotrichea</taxon>
        <taxon>Stichotrichia</taxon>
        <taxon>Sporadotrichida</taxon>
        <taxon>Oxytrichidae</taxon>
        <taxon>Stylonychinae</taxon>
        <taxon>Stylonychia</taxon>
    </lineage>
</organism>
<evidence type="ECO:0000313" key="1">
    <source>
        <dbReference type="EMBL" id="CDW79056.1"/>
    </source>
</evidence>
<reference evidence="1 2" key="1">
    <citation type="submission" date="2014-06" db="EMBL/GenBank/DDBJ databases">
        <authorList>
            <person name="Swart Estienne"/>
        </authorList>
    </citation>
    <scope>NUCLEOTIDE SEQUENCE [LARGE SCALE GENOMIC DNA]</scope>
    <source>
        <strain evidence="1 2">130c</strain>
    </source>
</reference>
<dbReference type="EMBL" id="CCKQ01007649">
    <property type="protein sequence ID" value="CDW79056.1"/>
    <property type="molecule type" value="Genomic_DNA"/>
</dbReference>
<accession>A0A078AB11</accession>
<keyword evidence="2" id="KW-1185">Reference proteome</keyword>
<protein>
    <submittedName>
        <fullName evidence="1">Uncharacterized protein</fullName>
    </submittedName>
</protein>
<proteinExistence type="predicted"/>
<dbReference type="InParanoid" id="A0A078AB11"/>